<organism evidence="1 2">
    <name type="scientific">Elysia crispata</name>
    <name type="common">lettuce slug</name>
    <dbReference type="NCBI Taxonomy" id="231223"/>
    <lineage>
        <taxon>Eukaryota</taxon>
        <taxon>Metazoa</taxon>
        <taxon>Spiralia</taxon>
        <taxon>Lophotrochozoa</taxon>
        <taxon>Mollusca</taxon>
        <taxon>Gastropoda</taxon>
        <taxon>Heterobranchia</taxon>
        <taxon>Euthyneura</taxon>
        <taxon>Panpulmonata</taxon>
        <taxon>Sacoglossa</taxon>
        <taxon>Placobranchoidea</taxon>
        <taxon>Plakobranchidae</taxon>
        <taxon>Elysia</taxon>
    </lineage>
</organism>
<evidence type="ECO:0000313" key="1">
    <source>
        <dbReference type="EMBL" id="KAK3750670.1"/>
    </source>
</evidence>
<proteinExistence type="predicted"/>
<reference evidence="1" key="1">
    <citation type="journal article" date="2023" name="G3 (Bethesda)">
        <title>A reference genome for the long-term kleptoplast-retaining sea slug Elysia crispata morphotype clarki.</title>
        <authorList>
            <person name="Eastman K.E."/>
            <person name="Pendleton A.L."/>
            <person name="Shaikh M.A."/>
            <person name="Suttiyut T."/>
            <person name="Ogas R."/>
            <person name="Tomko P."/>
            <person name="Gavelis G."/>
            <person name="Widhalm J.R."/>
            <person name="Wisecaver J.H."/>
        </authorList>
    </citation>
    <scope>NUCLEOTIDE SEQUENCE</scope>
    <source>
        <strain evidence="1">ECLA1</strain>
    </source>
</reference>
<dbReference type="EMBL" id="JAWDGP010005861">
    <property type="protein sequence ID" value="KAK3750670.1"/>
    <property type="molecule type" value="Genomic_DNA"/>
</dbReference>
<sequence length="121" mass="14165">MPLAEDYNDTVAVDLHEICRNIWYFHMFEEYTSLHATRKAFIKAESSEKIRRALRKQVRPWSGQYQMGDRVFYMQPDSHERRGPGTAIGQDECVIFVRHGGTLIHVHQSTLQMVKGDLEQK</sequence>
<keyword evidence="2" id="KW-1185">Reference proteome</keyword>
<dbReference type="Proteomes" id="UP001283361">
    <property type="component" value="Unassembled WGS sequence"/>
</dbReference>
<accession>A0AAE0YLP8</accession>
<dbReference type="AlphaFoldDB" id="A0AAE0YLP8"/>
<evidence type="ECO:0000313" key="2">
    <source>
        <dbReference type="Proteomes" id="UP001283361"/>
    </source>
</evidence>
<name>A0AAE0YLP8_9GAST</name>
<gene>
    <name evidence="1" type="ORF">RRG08_023036</name>
</gene>
<comment type="caution">
    <text evidence="1">The sequence shown here is derived from an EMBL/GenBank/DDBJ whole genome shotgun (WGS) entry which is preliminary data.</text>
</comment>
<protein>
    <submittedName>
        <fullName evidence="1">Uncharacterized protein</fullName>
    </submittedName>
</protein>